<keyword evidence="1" id="KW-0472">Membrane</keyword>
<feature type="transmembrane region" description="Helical" evidence="1">
    <location>
        <begin position="72"/>
        <end position="93"/>
    </location>
</feature>
<organism evidence="2 3">
    <name type="scientific">Rhodococcus opacus</name>
    <name type="common">Nocardia opaca</name>
    <dbReference type="NCBI Taxonomy" id="37919"/>
    <lineage>
        <taxon>Bacteria</taxon>
        <taxon>Bacillati</taxon>
        <taxon>Actinomycetota</taxon>
        <taxon>Actinomycetes</taxon>
        <taxon>Mycobacteriales</taxon>
        <taxon>Nocardiaceae</taxon>
        <taxon>Rhodococcus</taxon>
    </lineage>
</organism>
<accession>A0A076EH69</accession>
<keyword evidence="1" id="KW-1133">Transmembrane helix</keyword>
<feature type="transmembrane region" description="Helical" evidence="1">
    <location>
        <begin position="20"/>
        <end position="41"/>
    </location>
</feature>
<evidence type="ECO:0000256" key="1">
    <source>
        <dbReference type="SAM" id="Phobius"/>
    </source>
</evidence>
<dbReference type="RefSeq" id="WP_037231632.1">
    <property type="nucleotide sequence ID" value="NZ_CP008947.1"/>
</dbReference>
<keyword evidence="1" id="KW-0812">Transmembrane</keyword>
<evidence type="ECO:0000313" key="2">
    <source>
        <dbReference type="EMBL" id="AII05106.1"/>
    </source>
</evidence>
<dbReference type="eggNOG" id="ENOG503330Y">
    <property type="taxonomic scope" value="Bacteria"/>
</dbReference>
<feature type="transmembrane region" description="Helical" evidence="1">
    <location>
        <begin position="99"/>
        <end position="122"/>
    </location>
</feature>
<dbReference type="Proteomes" id="UP000028488">
    <property type="component" value="Chromosome"/>
</dbReference>
<evidence type="ECO:0000313" key="3">
    <source>
        <dbReference type="Proteomes" id="UP000028488"/>
    </source>
</evidence>
<dbReference type="AlphaFoldDB" id="A0A076EH69"/>
<name>A0A076EH69_RHOOP</name>
<protein>
    <submittedName>
        <fullName evidence="2">Membrane protein</fullName>
    </submittedName>
</protein>
<feature type="transmembrane region" description="Helical" evidence="1">
    <location>
        <begin position="47"/>
        <end position="65"/>
    </location>
</feature>
<sequence>MTVGTAAKPGHLDVLGRVTLALLVFDGFLCAVLSVLFLPAYLGATPFPISILAAAVANLALVIAARSTTGRVGTGVLPLAGWGFGFLLCMFGGPGGDVLLLASVWTLLLLFGSLVPAAVYLWKVSAKAAFGPVSPSVGEGTR</sequence>
<dbReference type="EMBL" id="CP008947">
    <property type="protein sequence ID" value="AII05106.1"/>
    <property type="molecule type" value="Genomic_DNA"/>
</dbReference>
<reference evidence="2 3" key="1">
    <citation type="submission" date="2014-07" db="EMBL/GenBank/DDBJ databases">
        <title>Genome Sequence of Rhodococcus opacus Strain R7, a Biodegrader of Mono- and Polycyclic Aromatic Hydrocarbons.</title>
        <authorList>
            <person name="Di Gennaro P."/>
            <person name="Zampolli J."/>
            <person name="Presti I."/>
            <person name="Cappelletti M."/>
            <person name="D'Ursi P."/>
            <person name="Orro A."/>
            <person name="Mezzelani A."/>
            <person name="Milanesi L."/>
        </authorList>
    </citation>
    <scope>NUCLEOTIDE SEQUENCE [LARGE SCALE GENOMIC DNA]</scope>
    <source>
        <strain evidence="2 3">R7</strain>
    </source>
</reference>
<gene>
    <name evidence="2" type="ORF">EP51_10975</name>
</gene>
<proteinExistence type="predicted"/>